<evidence type="ECO:0000256" key="1">
    <source>
        <dbReference type="ARBA" id="ARBA00004478"/>
    </source>
</evidence>
<dbReference type="PANTHER" id="PTHR33510">
    <property type="entry name" value="PROTEIN TIC 20-II, CHLOROPLASTIC"/>
    <property type="match status" value="1"/>
</dbReference>
<feature type="transmembrane region" description="Helical" evidence="7">
    <location>
        <begin position="207"/>
        <end position="228"/>
    </location>
</feature>
<keyword evidence="5 7" id="KW-1133">Transmembrane helix</keyword>
<comment type="subcellular location">
    <subcellularLocation>
        <location evidence="1">Plastid</location>
        <location evidence="1">Chloroplast inner membrane</location>
        <topology evidence="1">Multi-pass membrane protein</topology>
    </subcellularLocation>
    <subcellularLocation>
        <location evidence="7">Plastid</location>
        <location evidence="7">Chloroplast membrane</location>
        <topology evidence="7">Multi-pass membrane protein</topology>
    </subcellularLocation>
</comment>
<evidence type="ECO:0000313" key="8">
    <source>
        <dbReference type="EMBL" id="CAD8581660.1"/>
    </source>
</evidence>
<reference evidence="8" key="1">
    <citation type="submission" date="2021-01" db="EMBL/GenBank/DDBJ databases">
        <authorList>
            <person name="Corre E."/>
            <person name="Pelletier E."/>
            <person name="Niang G."/>
            <person name="Scheremetjew M."/>
            <person name="Finn R."/>
            <person name="Kale V."/>
            <person name="Holt S."/>
            <person name="Cochrane G."/>
            <person name="Meng A."/>
            <person name="Brown T."/>
            <person name="Cohen L."/>
        </authorList>
    </citation>
    <scope>NUCLEOTIDE SEQUENCE</scope>
    <source>
        <strain evidence="8">Clade-D-RCC2572</strain>
    </source>
</reference>
<evidence type="ECO:0000256" key="6">
    <source>
        <dbReference type="ARBA" id="ARBA00023136"/>
    </source>
</evidence>
<protein>
    <recommendedName>
        <fullName evidence="7">Protein TIC 20</fullName>
    </recommendedName>
</protein>
<dbReference type="Pfam" id="PF16166">
    <property type="entry name" value="TIC20"/>
    <property type="match status" value="1"/>
</dbReference>
<keyword evidence="7" id="KW-0934">Plastid</keyword>
<dbReference type="GO" id="GO:0009706">
    <property type="term" value="C:chloroplast inner membrane"/>
    <property type="evidence" value="ECO:0007669"/>
    <property type="project" value="UniProtKB-SubCell"/>
</dbReference>
<comment type="similarity">
    <text evidence="2 7">Belongs to the Tic20 family.</text>
</comment>
<keyword evidence="4" id="KW-1001">Plastid inner membrane</keyword>
<comment type="function">
    <text evidence="7">Involved in protein precursor import into chloroplasts.</text>
</comment>
<keyword evidence="7" id="KW-0150">Chloroplast</keyword>
<feature type="transmembrane region" description="Helical" evidence="7">
    <location>
        <begin position="138"/>
        <end position="157"/>
    </location>
</feature>
<keyword evidence="6 7" id="KW-0472">Membrane</keyword>
<dbReference type="EMBL" id="HBEW01004124">
    <property type="protein sequence ID" value="CAD8581660.1"/>
    <property type="molecule type" value="Transcribed_RNA"/>
</dbReference>
<feature type="transmembrane region" description="Helical" evidence="7">
    <location>
        <begin position="169"/>
        <end position="187"/>
    </location>
</feature>
<comment type="caution">
    <text evidence="7">Lacks conserved residue(s) required for the propagation of feature annotation.</text>
</comment>
<organism evidence="8">
    <name type="scientific">Ostreococcus mediterraneus</name>
    <dbReference type="NCBI Taxonomy" id="1486918"/>
    <lineage>
        <taxon>Eukaryota</taxon>
        <taxon>Viridiplantae</taxon>
        <taxon>Chlorophyta</taxon>
        <taxon>Mamiellophyceae</taxon>
        <taxon>Mamiellales</taxon>
        <taxon>Bathycoccaceae</taxon>
        <taxon>Ostreococcus</taxon>
    </lineage>
</organism>
<dbReference type="PANTHER" id="PTHR33510:SF5">
    <property type="entry name" value="PROTEIN TIC 20-II, CHLOROPLASTIC"/>
    <property type="match status" value="1"/>
</dbReference>
<keyword evidence="3 7" id="KW-0812">Transmembrane</keyword>
<evidence type="ECO:0000256" key="3">
    <source>
        <dbReference type="ARBA" id="ARBA00022692"/>
    </source>
</evidence>
<dbReference type="AlphaFoldDB" id="A0A7S0PL20"/>
<gene>
    <name evidence="8" type="ORF">OMED0929_LOCUS3454</name>
</gene>
<proteinExistence type="inferred from homology"/>
<evidence type="ECO:0000256" key="4">
    <source>
        <dbReference type="ARBA" id="ARBA00022780"/>
    </source>
</evidence>
<evidence type="ECO:0000256" key="7">
    <source>
        <dbReference type="RuleBase" id="RU367003"/>
    </source>
</evidence>
<evidence type="ECO:0000256" key="2">
    <source>
        <dbReference type="ARBA" id="ARBA00009596"/>
    </source>
</evidence>
<name>A0A7S0PL20_9CHLO</name>
<sequence>MTLMLTMTSSSVMTGARVMRHDVRRCAAAPSARVGCGVRALVLGKTRGGVSDAFRRRGEDSRGGTFSRRMRARTSVPMNATGGYSGGGFNIVPVPDRVVALAPYILPLLSALRYGRYFFAQFPAAIVLLKPLMPILRAVSSLPMGNLIMFFAIYLGIAKNQNLSRFCRFNAMQAILLDIALIFPSLVETLFGPGILGISLPGPLVMVVHNAIFVIVLGAFALSAVGCMTGRYVRIPVISEAAEAQMGF</sequence>
<accession>A0A7S0PL20</accession>
<evidence type="ECO:0000256" key="5">
    <source>
        <dbReference type="ARBA" id="ARBA00022989"/>
    </source>
</evidence>
<dbReference type="InterPro" id="IPR005691">
    <property type="entry name" value="Tic20"/>
</dbReference>